<dbReference type="EMBL" id="AMQM01007535">
    <property type="status" value="NOT_ANNOTATED_CDS"/>
    <property type="molecule type" value="Genomic_DNA"/>
</dbReference>
<keyword evidence="5" id="KW-1185">Reference proteome</keyword>
<gene>
    <name evidence="4" type="primary">20208058</name>
    <name evidence="3" type="ORF">HELRODRAFT_181310</name>
</gene>
<reference evidence="5" key="1">
    <citation type="submission" date="2012-12" db="EMBL/GenBank/DDBJ databases">
        <authorList>
            <person name="Hellsten U."/>
            <person name="Grimwood J."/>
            <person name="Chapman J.A."/>
            <person name="Shapiro H."/>
            <person name="Aerts A."/>
            <person name="Otillar R.P."/>
            <person name="Terry A.Y."/>
            <person name="Boore J.L."/>
            <person name="Simakov O."/>
            <person name="Marletaz F."/>
            <person name="Cho S.-J."/>
            <person name="Edsinger-Gonzales E."/>
            <person name="Havlak P."/>
            <person name="Kuo D.-H."/>
            <person name="Larsson T."/>
            <person name="Lv J."/>
            <person name="Arendt D."/>
            <person name="Savage R."/>
            <person name="Osoegawa K."/>
            <person name="de Jong P."/>
            <person name="Lindberg D.R."/>
            <person name="Seaver E.C."/>
            <person name="Weisblat D.A."/>
            <person name="Putnam N.H."/>
            <person name="Grigoriev I.V."/>
            <person name="Rokhsar D.S."/>
        </authorList>
    </citation>
    <scope>NUCLEOTIDE SEQUENCE</scope>
</reference>
<dbReference type="PANTHER" id="PTHR31402:SF2">
    <property type="entry name" value="UPF0711 PROTEIN C18ORF21"/>
    <property type="match status" value="1"/>
</dbReference>
<dbReference type="EMBL" id="KB097640">
    <property type="protein sequence ID" value="ESN92441.1"/>
    <property type="molecule type" value="Genomic_DNA"/>
</dbReference>
<evidence type="ECO:0000313" key="5">
    <source>
        <dbReference type="Proteomes" id="UP000015101"/>
    </source>
</evidence>
<dbReference type="AlphaFoldDB" id="T1FGV9"/>
<dbReference type="CTD" id="20208058"/>
<proteinExistence type="inferred from homology"/>
<evidence type="ECO:0000256" key="2">
    <source>
        <dbReference type="SAM" id="MobiDB-lite"/>
    </source>
</evidence>
<dbReference type="GeneID" id="20208058"/>
<dbReference type="RefSeq" id="XP_009029377.1">
    <property type="nucleotide sequence ID" value="XM_009031129.1"/>
</dbReference>
<feature type="compositionally biased region" description="Basic and acidic residues" evidence="2">
    <location>
        <begin position="158"/>
        <end position="168"/>
    </location>
</feature>
<reference evidence="4" key="3">
    <citation type="submission" date="2015-06" db="UniProtKB">
        <authorList>
            <consortium name="EnsemblMetazoa"/>
        </authorList>
    </citation>
    <scope>IDENTIFICATION</scope>
</reference>
<dbReference type="FunCoup" id="T1FGV9">
    <property type="interactions" value="4"/>
</dbReference>
<evidence type="ECO:0000313" key="4">
    <source>
        <dbReference type="EnsemblMetazoa" id="HelroP181310"/>
    </source>
</evidence>
<evidence type="ECO:0000313" key="3">
    <source>
        <dbReference type="EMBL" id="ESN92441.1"/>
    </source>
</evidence>
<dbReference type="Proteomes" id="UP000015101">
    <property type="component" value="Unassembled WGS sequence"/>
</dbReference>
<reference evidence="3 5" key="2">
    <citation type="journal article" date="2013" name="Nature">
        <title>Insights into bilaterian evolution from three spiralian genomes.</title>
        <authorList>
            <person name="Simakov O."/>
            <person name="Marletaz F."/>
            <person name="Cho S.J."/>
            <person name="Edsinger-Gonzales E."/>
            <person name="Havlak P."/>
            <person name="Hellsten U."/>
            <person name="Kuo D.H."/>
            <person name="Larsson T."/>
            <person name="Lv J."/>
            <person name="Arendt D."/>
            <person name="Savage R."/>
            <person name="Osoegawa K."/>
            <person name="de Jong P."/>
            <person name="Grimwood J."/>
            <person name="Chapman J.A."/>
            <person name="Shapiro H."/>
            <person name="Aerts A."/>
            <person name="Otillar R.P."/>
            <person name="Terry A.Y."/>
            <person name="Boore J.L."/>
            <person name="Grigoriev I.V."/>
            <person name="Lindberg D.R."/>
            <person name="Seaver E.C."/>
            <person name="Weisblat D.A."/>
            <person name="Putnam N.H."/>
            <person name="Rokhsar D.S."/>
        </authorList>
    </citation>
    <scope>NUCLEOTIDE SEQUENCE</scope>
</reference>
<comment type="similarity">
    <text evidence="1">Belongs to the UPF0711 family.</text>
</comment>
<feature type="region of interest" description="Disordered" evidence="2">
    <location>
        <begin position="130"/>
        <end position="177"/>
    </location>
</feature>
<dbReference type="InParanoid" id="T1FGV9"/>
<evidence type="ECO:0000256" key="1">
    <source>
        <dbReference type="ARBA" id="ARBA00006160"/>
    </source>
</evidence>
<protein>
    <submittedName>
        <fullName evidence="3 4">Uncharacterized protein</fullName>
    </submittedName>
</protein>
<accession>T1FGV9</accession>
<dbReference type="Pfam" id="PF15719">
    <property type="entry name" value="Rmp24-like"/>
    <property type="match status" value="1"/>
</dbReference>
<sequence>MDPDDQFGTKKTMLKLGLAADYYAVVCPTIARHYIKRASELHSLAGWKEKPTMKFCPNCATVWRCDNVKIAFKPRIKVNQRLKKLLERSERNKPLSKLQSKYVSLYKEGMNRMVYECLVCSKKSIQKVVGRPKKSKQVKPGEKKLEPSNPTKNGTKKMKIDNTLDKKVTNTKKKQAPKKRSLLECLMNDRYNFQQLIIN</sequence>
<dbReference type="KEGG" id="hro:HELRODRAFT_181310"/>
<dbReference type="PANTHER" id="PTHR31402">
    <property type="entry name" value="UPF0711 PROTEIN C18ORF21"/>
    <property type="match status" value="1"/>
</dbReference>
<dbReference type="EnsemblMetazoa" id="HelroT181310">
    <property type="protein sequence ID" value="HelroP181310"/>
    <property type="gene ID" value="HelroG181310"/>
</dbReference>
<dbReference type="HOGENOM" id="CLU_1373593_0_0_1"/>
<dbReference type="InterPro" id="IPR029779">
    <property type="entry name" value="Rmp24-like"/>
</dbReference>
<name>T1FGV9_HELRO</name>
<organism evidence="4 5">
    <name type="scientific">Helobdella robusta</name>
    <name type="common">Californian leech</name>
    <dbReference type="NCBI Taxonomy" id="6412"/>
    <lineage>
        <taxon>Eukaryota</taxon>
        <taxon>Metazoa</taxon>
        <taxon>Spiralia</taxon>
        <taxon>Lophotrochozoa</taxon>
        <taxon>Annelida</taxon>
        <taxon>Clitellata</taxon>
        <taxon>Hirudinea</taxon>
        <taxon>Rhynchobdellida</taxon>
        <taxon>Glossiphoniidae</taxon>
        <taxon>Helobdella</taxon>
    </lineage>
</organism>